<feature type="signal peptide" evidence="1">
    <location>
        <begin position="1"/>
        <end position="19"/>
    </location>
</feature>
<dbReference type="EMBL" id="JBGCUO010000001">
    <property type="protein sequence ID" value="MEY1662193.1"/>
    <property type="molecule type" value="Genomic_DNA"/>
</dbReference>
<feature type="chain" id="PRO_5047262356" evidence="1">
    <location>
        <begin position="20"/>
        <end position="336"/>
    </location>
</feature>
<feature type="domain" description="Amidohydrolase-related" evidence="2">
    <location>
        <begin position="161"/>
        <end position="261"/>
    </location>
</feature>
<dbReference type="InterPro" id="IPR032466">
    <property type="entry name" value="Metal_Hydrolase"/>
</dbReference>
<gene>
    <name evidence="3" type="ORF">AB5I84_08540</name>
</gene>
<evidence type="ECO:0000256" key="1">
    <source>
        <dbReference type="SAM" id="SignalP"/>
    </source>
</evidence>
<dbReference type="SUPFAM" id="SSF51556">
    <property type="entry name" value="Metallo-dependent hydrolases"/>
    <property type="match status" value="1"/>
</dbReference>
<proteinExistence type="predicted"/>
<name>A0ABV4AI48_9GAMM</name>
<dbReference type="Gene3D" id="3.20.20.140">
    <property type="entry name" value="Metal-dependent hydrolases"/>
    <property type="match status" value="1"/>
</dbReference>
<comment type="caution">
    <text evidence="3">The sequence shown here is derived from an EMBL/GenBank/DDBJ whole genome shotgun (WGS) entry which is preliminary data.</text>
</comment>
<keyword evidence="4" id="KW-1185">Reference proteome</keyword>
<evidence type="ECO:0000259" key="2">
    <source>
        <dbReference type="Pfam" id="PF04909"/>
    </source>
</evidence>
<evidence type="ECO:0000313" key="4">
    <source>
        <dbReference type="Proteomes" id="UP001562065"/>
    </source>
</evidence>
<reference evidence="3 4" key="1">
    <citation type="submission" date="2024-07" db="EMBL/GenBank/DDBJ databases">
        <authorList>
            <person name="Ren Q."/>
        </authorList>
    </citation>
    <scope>NUCLEOTIDE SEQUENCE [LARGE SCALE GENOMIC DNA]</scope>
    <source>
        <strain evidence="3 4">REN37</strain>
    </source>
</reference>
<evidence type="ECO:0000313" key="3">
    <source>
        <dbReference type="EMBL" id="MEY1662193.1"/>
    </source>
</evidence>
<organism evidence="3 4">
    <name type="scientific">Isoalcanivorax beigongshangi</name>
    <dbReference type="NCBI Taxonomy" id="3238810"/>
    <lineage>
        <taxon>Bacteria</taxon>
        <taxon>Pseudomonadati</taxon>
        <taxon>Pseudomonadota</taxon>
        <taxon>Gammaproteobacteria</taxon>
        <taxon>Oceanospirillales</taxon>
        <taxon>Alcanivoracaceae</taxon>
        <taxon>Isoalcanivorax</taxon>
    </lineage>
</organism>
<dbReference type="Pfam" id="PF04909">
    <property type="entry name" value="Amidohydro_2"/>
    <property type="match status" value="1"/>
</dbReference>
<keyword evidence="1" id="KW-0732">Signal</keyword>
<dbReference type="RefSeq" id="WP_369455433.1">
    <property type="nucleotide sequence ID" value="NZ_JBGCUO010000001.1"/>
</dbReference>
<dbReference type="Proteomes" id="UP001562065">
    <property type="component" value="Unassembled WGS sequence"/>
</dbReference>
<sequence length="336" mass="37408">MTRLTALLLLLIAIPLAAARPTIDAHLHHVNFLHDSDGLETLLDAMDAADIEAAVVLGLPVTKKWEEDAPREPRYYMGDEAPVYYYSAADPLLIAALDALPAAQQRRLYPFMSGFNPTDLNAVEHVRRMIEAYPNRWQGIGEILTRHDDLTALTDGETARANHPALIAVYRLAAQHDLPVLLHSNLTSKRERSFIYLSELEEALAAAPDTRFIWAHAGTSAEIHRHQGALPKLGETVEQLLKRYPNLYVDLSWTVLEPYLLDQEGRPDPDWVALVSRWPQRFVIGSDVVGRFGNLGNIMHSFEPFLAALPSAVADRVARKNVQALLPGQAAMPLDD</sequence>
<accession>A0ABV4AI48</accession>
<protein>
    <submittedName>
        <fullName evidence="3">Amidohydrolase family protein</fullName>
    </submittedName>
</protein>
<dbReference type="InterPro" id="IPR006680">
    <property type="entry name" value="Amidohydro-rel"/>
</dbReference>